<dbReference type="InterPro" id="IPR011604">
    <property type="entry name" value="PDDEXK-like_dom_sf"/>
</dbReference>
<sequence length="361" mass="42425">MTEIKRQNAAAALRGQIESSEASGNKAMADKIAQEFNDMLHEFHTYEQPYDDMMDAEFYEQYARVLREQSKWGYFNWKTAPDGTPRPAFSPSNAGKTERELYEKARKAKRDKKTPTSNQRDWTGLGSQVGGYIQREMMLIERHYEKLTGKKPKFRFERTKRNEPSFEHFVKKMHEVEYAGEKFAFNGLPDGILIYTDDDGKEYRVGLEVKSFQKSYVEFKKVEQPKTDHALQTVMYSEMYGLDYFIVLYHLTYGVEWKKDINRNKTFGKYVTQAEREELFAKFARVTKAVRLSDPPELDLIDGWAFNDFKTSIAKTITDDELSKLKTNFDRIKKSRLPEWKKNNYFQALEFIESVRKSEAV</sequence>
<feature type="compositionally biased region" description="Basic and acidic residues" evidence="1">
    <location>
        <begin position="96"/>
        <end position="105"/>
    </location>
</feature>
<protein>
    <recommendedName>
        <fullName evidence="4">YqaJ viral recombinase domain-containing protein</fullName>
    </recommendedName>
</protein>
<feature type="region of interest" description="Disordered" evidence="1">
    <location>
        <begin position="83"/>
        <end position="123"/>
    </location>
</feature>
<evidence type="ECO:0000313" key="2">
    <source>
        <dbReference type="EMBL" id="MRX54663.1"/>
    </source>
</evidence>
<dbReference type="RefSeq" id="WP_154318680.1">
    <property type="nucleotide sequence ID" value="NZ_CAJGAA010000002.1"/>
</dbReference>
<dbReference type="AlphaFoldDB" id="A0A6I2MFS9"/>
<evidence type="ECO:0008006" key="4">
    <source>
        <dbReference type="Google" id="ProtNLM"/>
    </source>
</evidence>
<reference evidence="2 3" key="1">
    <citation type="submission" date="2019-11" db="EMBL/GenBank/DDBJ databases">
        <title>Bacillus idriensis genome.</title>
        <authorList>
            <person name="Konopka E.N."/>
            <person name="Newman J.D."/>
        </authorList>
    </citation>
    <scope>NUCLEOTIDE SEQUENCE [LARGE SCALE GENOMIC DNA]</scope>
    <source>
        <strain evidence="2 3">DSM 19097</strain>
    </source>
</reference>
<dbReference type="Proteomes" id="UP000441585">
    <property type="component" value="Unassembled WGS sequence"/>
</dbReference>
<name>A0A6I2MFS9_9BACI</name>
<evidence type="ECO:0000313" key="3">
    <source>
        <dbReference type="Proteomes" id="UP000441585"/>
    </source>
</evidence>
<comment type="caution">
    <text evidence="2">The sequence shown here is derived from an EMBL/GenBank/DDBJ whole genome shotgun (WGS) entry which is preliminary data.</text>
</comment>
<proteinExistence type="predicted"/>
<keyword evidence="3" id="KW-1185">Reference proteome</keyword>
<accession>A0A6I2MFS9</accession>
<gene>
    <name evidence="2" type="ORF">GJU41_11835</name>
</gene>
<dbReference type="EMBL" id="WKKF01000002">
    <property type="protein sequence ID" value="MRX54663.1"/>
    <property type="molecule type" value="Genomic_DNA"/>
</dbReference>
<evidence type="ECO:0000256" key="1">
    <source>
        <dbReference type="SAM" id="MobiDB-lite"/>
    </source>
</evidence>
<dbReference type="Gene3D" id="3.90.320.10">
    <property type="match status" value="1"/>
</dbReference>
<organism evidence="2 3">
    <name type="scientific">Metabacillus idriensis</name>
    <dbReference type="NCBI Taxonomy" id="324768"/>
    <lineage>
        <taxon>Bacteria</taxon>
        <taxon>Bacillati</taxon>
        <taxon>Bacillota</taxon>
        <taxon>Bacilli</taxon>
        <taxon>Bacillales</taxon>
        <taxon>Bacillaceae</taxon>
        <taxon>Metabacillus</taxon>
    </lineage>
</organism>